<dbReference type="PANTHER" id="PTHR37826:SF2">
    <property type="entry name" value="ZINC-RIBBON DOMAIN-CONTAINING PROTEIN"/>
    <property type="match status" value="1"/>
</dbReference>
<dbReference type="Gene3D" id="3.30.479.30">
    <property type="entry name" value="Band 7 domain"/>
    <property type="match status" value="1"/>
</dbReference>
<dbReference type="SUPFAM" id="SSF117892">
    <property type="entry name" value="Band 7/SPFH domain"/>
    <property type="match status" value="1"/>
</dbReference>
<reference evidence="4 5" key="1">
    <citation type="submission" date="2017-03" db="EMBL/GenBank/DDBJ databases">
        <title>Genome sequence of Clostridium oryzae DSM 28571.</title>
        <authorList>
            <person name="Poehlein A."/>
            <person name="Daniel R."/>
        </authorList>
    </citation>
    <scope>NUCLEOTIDE SEQUENCE [LARGE SCALE GENOMIC DNA]</scope>
    <source>
        <strain evidence="4 5">DSM 28571</strain>
    </source>
</reference>
<dbReference type="OrthoDB" id="9788304at2"/>
<dbReference type="PANTHER" id="PTHR37826">
    <property type="entry name" value="FLOTILLIN BAND_7_5 DOMAIN PROTEIN"/>
    <property type="match status" value="1"/>
</dbReference>
<evidence type="ECO:0000259" key="3">
    <source>
        <dbReference type="Pfam" id="PF13421"/>
    </source>
</evidence>
<evidence type="ECO:0000313" key="4">
    <source>
        <dbReference type="EMBL" id="OPJ64192.1"/>
    </source>
</evidence>
<name>A0A1V4IVX9_9CLOT</name>
<keyword evidence="5" id="KW-1185">Reference proteome</keyword>
<dbReference type="STRING" id="1450648.CLORY_07570"/>
<proteinExistence type="predicted"/>
<dbReference type="EMBL" id="MZGV01000005">
    <property type="protein sequence ID" value="OPJ64192.1"/>
    <property type="molecule type" value="Genomic_DNA"/>
</dbReference>
<dbReference type="Pfam" id="PF13421">
    <property type="entry name" value="Band_7_1"/>
    <property type="match status" value="1"/>
</dbReference>
<evidence type="ECO:0000259" key="1">
    <source>
        <dbReference type="Pfam" id="PF12773"/>
    </source>
</evidence>
<dbReference type="InterPro" id="IPR025874">
    <property type="entry name" value="DZR"/>
</dbReference>
<dbReference type="Pfam" id="PF13240">
    <property type="entry name" value="Zn_Ribbon_1"/>
    <property type="match status" value="1"/>
</dbReference>
<dbReference type="CDD" id="cd03408">
    <property type="entry name" value="SPFH_like_u1"/>
    <property type="match status" value="1"/>
</dbReference>
<evidence type="ECO:0000259" key="2">
    <source>
        <dbReference type="Pfam" id="PF13240"/>
    </source>
</evidence>
<sequence length="380" mass="41835">MGIFNIFKNQFIEVIEWTDSSSDTIVYRFPVENKEIKMGAQLTVRESQMAVFVNEGQIADVFGPGRYMLTTKNMPVLSTIRAWAYDFNSPFKAEVYFINTKQFTDQKWGTSNPIMMRDAEFGVIRLRAFGIFSFKVVDPGKFLKEVFGTTDVFDTENIVGQLKRALISGISDMIAESRIPALDLATHYDEFGESAKVKLQDRFQALGFELSSLYIENISLPEEVEKVLDKKTSMGVLGNMQQYTQYQAAEAIRDVAQNPCNGASGLGMSFGVGNAVGNIITDALNKNSQTTTSVQPTNTVTCPKCNAQVTAGSKFCSSCGNMLIKPTVKCIKCGSEIEEGLKFCPDCGAPQTVKDVFCKVCGKPVPAASKFCTECGNKIE</sequence>
<dbReference type="RefSeq" id="WP_079422195.1">
    <property type="nucleotide sequence ID" value="NZ_MZGV01000005.1"/>
</dbReference>
<feature type="domain" description="Zinc-ribbon" evidence="2">
    <location>
        <begin position="302"/>
        <end position="322"/>
    </location>
</feature>
<dbReference type="AlphaFoldDB" id="A0A1V4IVX9"/>
<dbReference type="Pfam" id="PF12773">
    <property type="entry name" value="DZR"/>
    <property type="match status" value="1"/>
</dbReference>
<organism evidence="4 5">
    <name type="scientific">Clostridium oryzae</name>
    <dbReference type="NCBI Taxonomy" id="1450648"/>
    <lineage>
        <taxon>Bacteria</taxon>
        <taxon>Bacillati</taxon>
        <taxon>Bacillota</taxon>
        <taxon>Clostridia</taxon>
        <taxon>Eubacteriales</taxon>
        <taxon>Clostridiaceae</taxon>
        <taxon>Clostridium</taxon>
    </lineage>
</organism>
<dbReference type="InterPro" id="IPR036013">
    <property type="entry name" value="Band_7/SPFH_dom_sf"/>
</dbReference>
<protein>
    <submittedName>
        <fullName evidence="4">Double zinc ribbon</fullName>
    </submittedName>
</protein>
<comment type="caution">
    <text evidence="4">The sequence shown here is derived from an EMBL/GenBank/DDBJ whole genome shotgun (WGS) entry which is preliminary data.</text>
</comment>
<feature type="domain" description="SPFH" evidence="3">
    <location>
        <begin position="26"/>
        <end position="236"/>
    </location>
</feature>
<accession>A0A1V4IVX9</accession>
<dbReference type="InterPro" id="IPR033880">
    <property type="entry name" value="SPFH_YdjI"/>
</dbReference>
<gene>
    <name evidence="4" type="ORF">CLORY_07570</name>
</gene>
<evidence type="ECO:0000313" key="5">
    <source>
        <dbReference type="Proteomes" id="UP000190080"/>
    </source>
</evidence>
<dbReference type="InterPro" id="IPR026870">
    <property type="entry name" value="Zinc_ribbon_dom"/>
</dbReference>
<dbReference type="Proteomes" id="UP000190080">
    <property type="component" value="Unassembled WGS sequence"/>
</dbReference>
<feature type="domain" description="DZANK-type" evidence="1">
    <location>
        <begin position="330"/>
        <end position="376"/>
    </location>
</feature>